<accession>K0B0B5</accession>
<dbReference type="AlphaFoldDB" id="K0B0B5"/>
<reference evidence="2 3" key="1">
    <citation type="journal article" date="2012" name="PLoS ONE">
        <title>The purine-utilizing bacterium Clostridium acidurici 9a: a genome-guided metabolic reconsideration.</title>
        <authorList>
            <person name="Hartwich K."/>
            <person name="Poehlein A."/>
            <person name="Daniel R."/>
        </authorList>
    </citation>
    <scope>NUCLEOTIDE SEQUENCE [LARGE SCALE GENOMIC DNA]</scope>
    <source>
        <strain evidence="3">ATCC 7906 / DSM 604 / BCRC 14475 / CIP 104303 / KCTC 5404 / NCIMB 10678 / 9a</strain>
    </source>
</reference>
<keyword evidence="1" id="KW-0812">Transmembrane</keyword>
<sequence length="146" mass="17183">MKKRKYVIFIFILIPIVLLLFYYKKFQYDENFVKTLPNIQVSNDSNEIKTFINYYSLNSKIGEKKILISDEDIQNVAPNEKFNIKFADTPHEYNLSIILDEGEANVTTSDDSFNTPKNKGKHEYILTTRWYDKGTISYKFTVNVVE</sequence>
<dbReference type="KEGG" id="cad:Curi_c19650"/>
<feature type="transmembrane region" description="Helical" evidence="1">
    <location>
        <begin position="6"/>
        <end position="23"/>
    </location>
</feature>
<gene>
    <name evidence="2" type="ordered locus">Curi_c19650</name>
</gene>
<dbReference type="OrthoDB" id="1797983at2"/>
<keyword evidence="1" id="KW-1133">Transmembrane helix</keyword>
<evidence type="ECO:0000256" key="1">
    <source>
        <dbReference type="SAM" id="Phobius"/>
    </source>
</evidence>
<protein>
    <submittedName>
        <fullName evidence="2">Uncharacterized protein</fullName>
    </submittedName>
</protein>
<dbReference type="HOGENOM" id="CLU_1774102_0_0_9"/>
<evidence type="ECO:0000313" key="2">
    <source>
        <dbReference type="EMBL" id="AFS78969.1"/>
    </source>
</evidence>
<proteinExistence type="predicted"/>
<dbReference type="RefSeq" id="WP_014968105.1">
    <property type="nucleotide sequence ID" value="NC_018664.1"/>
</dbReference>
<organism evidence="2 3">
    <name type="scientific">Gottschalkia acidurici (strain ATCC 7906 / DSM 604 / BCRC 14475 / CIP 104303 / KCTC 5404 / NCIMB 10678 / 9a)</name>
    <name type="common">Clostridium acidurici</name>
    <dbReference type="NCBI Taxonomy" id="1128398"/>
    <lineage>
        <taxon>Bacteria</taxon>
        <taxon>Bacillati</taxon>
        <taxon>Bacillota</taxon>
        <taxon>Tissierellia</taxon>
        <taxon>Tissierellales</taxon>
        <taxon>Gottschalkiaceae</taxon>
        <taxon>Gottschalkia</taxon>
    </lineage>
</organism>
<name>K0B0B5_GOTA9</name>
<dbReference type="EMBL" id="CP003326">
    <property type="protein sequence ID" value="AFS78969.1"/>
    <property type="molecule type" value="Genomic_DNA"/>
</dbReference>
<dbReference type="Proteomes" id="UP000006094">
    <property type="component" value="Chromosome"/>
</dbReference>
<evidence type="ECO:0000313" key="3">
    <source>
        <dbReference type="Proteomes" id="UP000006094"/>
    </source>
</evidence>
<keyword evidence="1" id="KW-0472">Membrane</keyword>
<keyword evidence="3" id="KW-1185">Reference proteome</keyword>